<reference evidence="3 4" key="1">
    <citation type="submission" date="2018-11" db="EMBL/GenBank/DDBJ databases">
        <title>Genomic Encyclopedia of Type Strains, Phase IV (KMG-IV): sequencing the most valuable type-strain genomes for metagenomic binning, comparative biology and taxonomic classification.</title>
        <authorList>
            <person name="Goeker M."/>
        </authorList>
    </citation>
    <scope>NUCLEOTIDE SEQUENCE [LARGE SCALE GENOMIC DNA]</scope>
    <source>
        <strain evidence="3 4">DSM 21945</strain>
    </source>
</reference>
<dbReference type="InterPro" id="IPR001633">
    <property type="entry name" value="EAL_dom"/>
</dbReference>
<accession>A0A3N1PNL0</accession>
<dbReference type="Gene3D" id="3.30.70.270">
    <property type="match status" value="1"/>
</dbReference>
<dbReference type="PANTHER" id="PTHR44757:SF2">
    <property type="entry name" value="BIOFILM ARCHITECTURE MAINTENANCE PROTEIN MBAA"/>
    <property type="match status" value="1"/>
</dbReference>
<dbReference type="Pfam" id="PF00563">
    <property type="entry name" value="EAL"/>
    <property type="match status" value="1"/>
</dbReference>
<dbReference type="STRING" id="584787.GCA_001247655_00101"/>
<dbReference type="OrthoDB" id="9176779at2"/>
<dbReference type="SUPFAM" id="SSF55073">
    <property type="entry name" value="Nucleotide cyclase"/>
    <property type="match status" value="1"/>
</dbReference>
<proteinExistence type="predicted"/>
<sequence>MANTDTLLEHLPCPLAWLEPGGTLLGFNPAFADLVEDPQHFFTQGAGSHWLAKCQDSHFWRDALPGKGLMRVHVSHLPDSKAFLFFVQPVVDLHGSVLDLLAHPIFIQCPDGSLLASNNSFANFMGSERSALIGLEASRLFGGDGQQGIDSGREQLLKEGTLEPIKVSRPDGKIWWIQKRLITQNDQHLAIISEMWDITRQLQMEAELSAMQSADKLTGLMSRDEFLHQLDEQLHVAKRIQMKLGLMLLDLKSFQQINDDFGHQVGDSLLRAVAQRIQQTLRETDILARQEGDRFAIMAVHLKNSEAMAQVHHKLALAFEQPFEIDGKPVPMGFRAGVAIYPDDADNANSLFNNAELTLHQLKRDGGDVRFYDERIDAMVRLTRELGKDLRGATERGEFFLRYQPIVSAYGNKLLGVETLVRWEHPQHGTLVPQEFVYIAEHVGLINELGEHVLAMLTRDLHQWLDYGVYNLCLTVNISPQQLKGQGLFDKTRELLAQLGGADQFTLELELNEAAIHNDGQRYAQQLHELKKMGLRLSIDEFGSINGALNNLTKLPIDTIKIDRHFIAKLGKDPDAETLVKAILRLGKDLGIRTSAVGVEELDQLNFLRNEHCDQVQGFAVSEPMGSEDFITWYHNFNLVRGGIQP</sequence>
<dbReference type="InterPro" id="IPR000014">
    <property type="entry name" value="PAS"/>
</dbReference>
<dbReference type="EMBL" id="RJUL01000003">
    <property type="protein sequence ID" value="ROQ28711.1"/>
    <property type="molecule type" value="Genomic_DNA"/>
</dbReference>
<dbReference type="PANTHER" id="PTHR44757">
    <property type="entry name" value="DIGUANYLATE CYCLASE DGCP"/>
    <property type="match status" value="1"/>
</dbReference>
<gene>
    <name evidence="3" type="ORF">EDC28_103305</name>
</gene>
<dbReference type="Gene3D" id="3.20.20.450">
    <property type="entry name" value="EAL domain"/>
    <property type="match status" value="1"/>
</dbReference>
<dbReference type="NCBIfam" id="TIGR00229">
    <property type="entry name" value="sensory_box"/>
    <property type="match status" value="1"/>
</dbReference>
<evidence type="ECO:0000259" key="2">
    <source>
        <dbReference type="PROSITE" id="PS50887"/>
    </source>
</evidence>
<evidence type="ECO:0000259" key="1">
    <source>
        <dbReference type="PROSITE" id="PS50883"/>
    </source>
</evidence>
<dbReference type="Proteomes" id="UP000268033">
    <property type="component" value="Unassembled WGS sequence"/>
</dbReference>
<dbReference type="RefSeq" id="WP_050657184.1">
    <property type="nucleotide sequence ID" value="NZ_LFWC01000001.1"/>
</dbReference>
<dbReference type="InterPro" id="IPR000160">
    <property type="entry name" value="GGDEF_dom"/>
</dbReference>
<dbReference type="PROSITE" id="PS50883">
    <property type="entry name" value="EAL"/>
    <property type="match status" value="1"/>
</dbReference>
<dbReference type="SUPFAM" id="SSF55785">
    <property type="entry name" value="PYP-like sensor domain (PAS domain)"/>
    <property type="match status" value="1"/>
</dbReference>
<dbReference type="InterPro" id="IPR043128">
    <property type="entry name" value="Rev_trsase/Diguanyl_cyclase"/>
</dbReference>
<dbReference type="InterPro" id="IPR029787">
    <property type="entry name" value="Nucleotide_cyclase"/>
</dbReference>
<feature type="domain" description="GGDEF" evidence="2">
    <location>
        <begin position="242"/>
        <end position="374"/>
    </location>
</feature>
<dbReference type="Pfam" id="PF00990">
    <property type="entry name" value="GGDEF"/>
    <property type="match status" value="1"/>
</dbReference>
<name>A0A3N1PNL0_9GAMM</name>
<dbReference type="AlphaFoldDB" id="A0A3N1PNL0"/>
<dbReference type="CDD" id="cd01948">
    <property type="entry name" value="EAL"/>
    <property type="match status" value="1"/>
</dbReference>
<dbReference type="InterPro" id="IPR035965">
    <property type="entry name" value="PAS-like_dom_sf"/>
</dbReference>
<dbReference type="SMART" id="SM00052">
    <property type="entry name" value="EAL"/>
    <property type="match status" value="1"/>
</dbReference>
<dbReference type="NCBIfam" id="TIGR00254">
    <property type="entry name" value="GGDEF"/>
    <property type="match status" value="1"/>
</dbReference>
<protein>
    <submittedName>
        <fullName evidence="3">PAS domain S-box-containing protein/diguanylate cyclase (GGDEF)-like protein</fullName>
    </submittedName>
</protein>
<dbReference type="SUPFAM" id="SSF141868">
    <property type="entry name" value="EAL domain-like"/>
    <property type="match status" value="1"/>
</dbReference>
<comment type="caution">
    <text evidence="3">The sequence shown here is derived from an EMBL/GenBank/DDBJ whole genome shotgun (WGS) entry which is preliminary data.</text>
</comment>
<dbReference type="Gene3D" id="3.30.450.20">
    <property type="entry name" value="PAS domain"/>
    <property type="match status" value="1"/>
</dbReference>
<evidence type="ECO:0000313" key="3">
    <source>
        <dbReference type="EMBL" id="ROQ28711.1"/>
    </source>
</evidence>
<dbReference type="InterPro" id="IPR052155">
    <property type="entry name" value="Biofilm_reg_signaling"/>
</dbReference>
<dbReference type="SMART" id="SM00267">
    <property type="entry name" value="GGDEF"/>
    <property type="match status" value="1"/>
</dbReference>
<dbReference type="PROSITE" id="PS50887">
    <property type="entry name" value="GGDEF"/>
    <property type="match status" value="1"/>
</dbReference>
<organism evidence="3 4">
    <name type="scientific">Gallaecimonas pentaromativorans</name>
    <dbReference type="NCBI Taxonomy" id="584787"/>
    <lineage>
        <taxon>Bacteria</taxon>
        <taxon>Pseudomonadati</taxon>
        <taxon>Pseudomonadota</taxon>
        <taxon>Gammaproteobacteria</taxon>
        <taxon>Enterobacterales</taxon>
        <taxon>Gallaecimonadaceae</taxon>
        <taxon>Gallaecimonas</taxon>
    </lineage>
</organism>
<evidence type="ECO:0000313" key="4">
    <source>
        <dbReference type="Proteomes" id="UP000268033"/>
    </source>
</evidence>
<feature type="domain" description="EAL" evidence="1">
    <location>
        <begin position="383"/>
        <end position="638"/>
    </location>
</feature>
<keyword evidence="4" id="KW-1185">Reference proteome</keyword>
<dbReference type="CDD" id="cd01949">
    <property type="entry name" value="GGDEF"/>
    <property type="match status" value="1"/>
</dbReference>
<dbReference type="InterPro" id="IPR035919">
    <property type="entry name" value="EAL_sf"/>
</dbReference>